<protein>
    <submittedName>
        <fullName evidence="3">N-acetylglucosamine kinase</fullName>
    </submittedName>
</protein>
<dbReference type="Gene3D" id="3.30.420.40">
    <property type="match status" value="2"/>
</dbReference>
<keyword evidence="3" id="KW-0418">Kinase</keyword>
<feature type="compositionally biased region" description="Low complexity" evidence="1">
    <location>
        <begin position="320"/>
        <end position="331"/>
    </location>
</feature>
<comment type="caution">
    <text evidence="3">The sequence shown here is derived from an EMBL/GenBank/DDBJ whole genome shotgun (WGS) entry which is preliminary data.</text>
</comment>
<dbReference type="InterPro" id="IPR002731">
    <property type="entry name" value="ATPase_BadF"/>
</dbReference>
<reference evidence="4" key="1">
    <citation type="journal article" date="2019" name="Int. J. Syst. Evol. Microbiol.">
        <title>The Global Catalogue of Microorganisms (GCM) 10K type strain sequencing project: providing services to taxonomists for standard genome sequencing and annotation.</title>
        <authorList>
            <consortium name="The Broad Institute Genomics Platform"/>
            <consortium name="The Broad Institute Genome Sequencing Center for Infectious Disease"/>
            <person name="Wu L."/>
            <person name="Ma J."/>
        </authorList>
    </citation>
    <scope>NUCLEOTIDE SEQUENCE [LARGE SCALE GENOMIC DNA]</scope>
    <source>
        <strain evidence="4">CCM 7526</strain>
    </source>
</reference>
<feature type="domain" description="ATPase BadF/BadG/BcrA/BcrD type" evidence="2">
    <location>
        <begin position="5"/>
        <end position="276"/>
    </location>
</feature>
<evidence type="ECO:0000259" key="2">
    <source>
        <dbReference type="Pfam" id="PF01869"/>
    </source>
</evidence>
<evidence type="ECO:0000313" key="4">
    <source>
        <dbReference type="Proteomes" id="UP001597183"/>
    </source>
</evidence>
<accession>A0ABW4A6D7</accession>
<keyword evidence="3" id="KW-0808">Transferase</keyword>
<gene>
    <name evidence="3" type="ORF">ACFQ5G_12150</name>
</gene>
<evidence type="ECO:0000313" key="3">
    <source>
        <dbReference type="EMBL" id="MFD1366096.1"/>
    </source>
</evidence>
<organism evidence="3 4">
    <name type="scientific">Actinoplanes sichuanensis</name>
    <dbReference type="NCBI Taxonomy" id="512349"/>
    <lineage>
        <taxon>Bacteria</taxon>
        <taxon>Bacillati</taxon>
        <taxon>Actinomycetota</taxon>
        <taxon>Actinomycetes</taxon>
        <taxon>Micromonosporales</taxon>
        <taxon>Micromonosporaceae</taxon>
        <taxon>Actinoplanes</taxon>
    </lineage>
</organism>
<dbReference type="GO" id="GO:0016301">
    <property type="term" value="F:kinase activity"/>
    <property type="evidence" value="ECO:0007669"/>
    <property type="project" value="UniProtKB-KW"/>
</dbReference>
<feature type="region of interest" description="Disordered" evidence="1">
    <location>
        <begin position="292"/>
        <end position="331"/>
    </location>
</feature>
<dbReference type="InterPro" id="IPR052519">
    <property type="entry name" value="Euk-type_GlcNAc_Kinase"/>
</dbReference>
<dbReference type="PANTHER" id="PTHR43190:SF3">
    <property type="entry name" value="N-ACETYL-D-GLUCOSAMINE KINASE"/>
    <property type="match status" value="1"/>
</dbReference>
<sequence>MKLVVGVDAGGTCSRAVVATVDGEIVGRGLAGPGNPLSHGPSQAAEQVRAAVQQALGGHSPATVAAATLGIAGPAGTGPFAAALRIGGPVTVVGDAVTAFASGSSAAAGAVLIAGTGAIAAAVHDQEVVRTSDGLGWLLGDEGSGRWLGLQAIRFAVRNWTDPLAMRVATHAGVTSSDDLVYWAQALPFPAIDALAPLVCAAADDGDPAARTLVDAAAACLVRTLDDLGQNGPIVLAGGLLAGGSPVQHGVLRVLENRGRQPHLALDPAAGAAWLAARQLSALPPDRLHEALLGAPSPATPLSARLRSAGREARPDGATRRATARAANRPR</sequence>
<dbReference type="SUPFAM" id="SSF53067">
    <property type="entry name" value="Actin-like ATPase domain"/>
    <property type="match status" value="2"/>
</dbReference>
<feature type="compositionally biased region" description="Basic and acidic residues" evidence="1">
    <location>
        <begin position="309"/>
        <end position="319"/>
    </location>
</feature>
<dbReference type="InterPro" id="IPR043129">
    <property type="entry name" value="ATPase_NBD"/>
</dbReference>
<name>A0ABW4A6D7_9ACTN</name>
<dbReference type="RefSeq" id="WP_317794842.1">
    <property type="nucleotide sequence ID" value="NZ_AP028461.1"/>
</dbReference>
<proteinExistence type="predicted"/>
<dbReference type="Pfam" id="PF01869">
    <property type="entry name" value="BcrAD_BadFG"/>
    <property type="match status" value="1"/>
</dbReference>
<dbReference type="Proteomes" id="UP001597183">
    <property type="component" value="Unassembled WGS sequence"/>
</dbReference>
<dbReference type="PANTHER" id="PTHR43190">
    <property type="entry name" value="N-ACETYL-D-GLUCOSAMINE KINASE"/>
    <property type="match status" value="1"/>
</dbReference>
<keyword evidence="4" id="KW-1185">Reference proteome</keyword>
<dbReference type="EMBL" id="JBHTMK010000015">
    <property type="protein sequence ID" value="MFD1366096.1"/>
    <property type="molecule type" value="Genomic_DNA"/>
</dbReference>
<evidence type="ECO:0000256" key="1">
    <source>
        <dbReference type="SAM" id="MobiDB-lite"/>
    </source>
</evidence>